<name>A0ABP9D908_9BACT</name>
<accession>A0ABP9D908</accession>
<evidence type="ECO:0000256" key="1">
    <source>
        <dbReference type="SAM" id="Phobius"/>
    </source>
</evidence>
<gene>
    <name evidence="2" type="ORF">GCM10023331_20750</name>
</gene>
<evidence type="ECO:0000313" key="2">
    <source>
        <dbReference type="EMBL" id="GAA4835354.1"/>
    </source>
</evidence>
<feature type="transmembrane region" description="Helical" evidence="1">
    <location>
        <begin position="12"/>
        <end position="29"/>
    </location>
</feature>
<protein>
    <submittedName>
        <fullName evidence="2">Uncharacterized protein</fullName>
    </submittedName>
</protein>
<keyword evidence="3" id="KW-1185">Reference proteome</keyword>
<reference evidence="3" key="1">
    <citation type="journal article" date="2019" name="Int. J. Syst. Evol. Microbiol.">
        <title>The Global Catalogue of Microorganisms (GCM) 10K type strain sequencing project: providing services to taxonomists for standard genome sequencing and annotation.</title>
        <authorList>
            <consortium name="The Broad Institute Genomics Platform"/>
            <consortium name="The Broad Institute Genome Sequencing Center for Infectious Disease"/>
            <person name="Wu L."/>
            <person name="Ma J."/>
        </authorList>
    </citation>
    <scope>NUCLEOTIDE SEQUENCE [LARGE SCALE GENOMIC DNA]</scope>
    <source>
        <strain evidence="3">JCM 18326</strain>
    </source>
</reference>
<sequence length="223" mass="26436">MEMIRYIGNRIIDLLVVMLAVSLPMYLLYQQLGSTDQRTLERQYLTTISYNMRTTEKELKNAIAFIEKELIIYDNINAIRNERGQTKAGEIIEELLELTDLEVFPAKSISIYESVALVGDPMVFSDFNLNFRLYSFYYDYGEVANTTHHYDQLIVEELMPFMRRNYDFYERVLLKQKAFSDIYFTNLIFELERSAKKKREAYQRILKQCDKVQKDVDSALLML</sequence>
<organism evidence="2 3">
    <name type="scientific">Algivirga pacifica</name>
    <dbReference type="NCBI Taxonomy" id="1162670"/>
    <lineage>
        <taxon>Bacteria</taxon>
        <taxon>Pseudomonadati</taxon>
        <taxon>Bacteroidota</taxon>
        <taxon>Cytophagia</taxon>
        <taxon>Cytophagales</taxon>
        <taxon>Flammeovirgaceae</taxon>
        <taxon>Algivirga</taxon>
    </lineage>
</organism>
<comment type="caution">
    <text evidence="2">The sequence shown here is derived from an EMBL/GenBank/DDBJ whole genome shotgun (WGS) entry which is preliminary data.</text>
</comment>
<evidence type="ECO:0000313" key="3">
    <source>
        <dbReference type="Proteomes" id="UP001500298"/>
    </source>
</evidence>
<keyword evidence="1" id="KW-1133">Transmembrane helix</keyword>
<keyword evidence="1" id="KW-0812">Transmembrane</keyword>
<proteinExistence type="predicted"/>
<dbReference type="EMBL" id="BAABJX010000032">
    <property type="protein sequence ID" value="GAA4835354.1"/>
    <property type="molecule type" value="Genomic_DNA"/>
</dbReference>
<dbReference type="Proteomes" id="UP001500298">
    <property type="component" value="Unassembled WGS sequence"/>
</dbReference>
<keyword evidence="1" id="KW-0472">Membrane</keyword>
<dbReference type="RefSeq" id="WP_345371540.1">
    <property type="nucleotide sequence ID" value="NZ_BAABJX010000032.1"/>
</dbReference>